<evidence type="ECO:0000256" key="3">
    <source>
        <dbReference type="ARBA" id="ARBA00023125"/>
    </source>
</evidence>
<comment type="caution">
    <text evidence="6">The sequence shown here is derived from an EMBL/GenBank/DDBJ whole genome shotgun (WGS) entry which is preliminary data.</text>
</comment>
<reference evidence="6 7" key="1">
    <citation type="submission" date="2018-07" db="EMBL/GenBank/DDBJ databases">
        <title>Mechanisms of high-level aminoglycoside resistance among Gram-negative pathogens in Brazil.</title>
        <authorList>
            <person name="Ballaben A.S."/>
            <person name="Darini A.L.C."/>
            <person name="Doi Y."/>
        </authorList>
    </citation>
    <scope>NUCLEOTIDE SEQUENCE [LARGE SCALE GENOMIC DNA]</scope>
    <source>
        <strain evidence="6 7">B2-305</strain>
    </source>
</reference>
<dbReference type="PANTHER" id="PTHR30629">
    <property type="entry name" value="PROPHAGE INTEGRASE"/>
    <property type="match status" value="1"/>
</dbReference>
<dbReference type="InterPro" id="IPR038488">
    <property type="entry name" value="Integrase_DNA-bd_sf"/>
</dbReference>
<dbReference type="Pfam" id="PF13356">
    <property type="entry name" value="Arm-DNA-bind_3"/>
    <property type="match status" value="1"/>
</dbReference>
<dbReference type="PROSITE" id="PS51900">
    <property type="entry name" value="CB"/>
    <property type="match status" value="1"/>
</dbReference>
<gene>
    <name evidence="6" type="ORF">DT376_31400</name>
</gene>
<evidence type="ECO:0000256" key="1">
    <source>
        <dbReference type="ARBA" id="ARBA00008857"/>
    </source>
</evidence>
<dbReference type="GO" id="GO:0015074">
    <property type="term" value="P:DNA integration"/>
    <property type="evidence" value="ECO:0007669"/>
    <property type="project" value="UniProtKB-KW"/>
</dbReference>
<evidence type="ECO:0000256" key="4">
    <source>
        <dbReference type="PROSITE-ProRule" id="PRU01248"/>
    </source>
</evidence>
<evidence type="ECO:0000259" key="5">
    <source>
        <dbReference type="PROSITE" id="PS51900"/>
    </source>
</evidence>
<proteinExistence type="inferred from homology"/>
<dbReference type="Proteomes" id="UP000253594">
    <property type="component" value="Unassembled WGS sequence"/>
</dbReference>
<dbReference type="Gene3D" id="3.30.160.390">
    <property type="entry name" value="Integrase, DNA-binding domain"/>
    <property type="match status" value="1"/>
</dbReference>
<accession>A0A367M1E7</accession>
<dbReference type="EMBL" id="QORE01001664">
    <property type="protein sequence ID" value="RCI71021.1"/>
    <property type="molecule type" value="Genomic_DNA"/>
</dbReference>
<dbReference type="SUPFAM" id="SSF56349">
    <property type="entry name" value="DNA breaking-rejoining enzymes"/>
    <property type="match status" value="1"/>
</dbReference>
<dbReference type="Gene3D" id="1.10.150.130">
    <property type="match status" value="1"/>
</dbReference>
<evidence type="ECO:0000256" key="2">
    <source>
        <dbReference type="ARBA" id="ARBA00022908"/>
    </source>
</evidence>
<dbReference type="InterPro" id="IPR010998">
    <property type="entry name" value="Integrase_recombinase_N"/>
</dbReference>
<dbReference type="Pfam" id="PF22022">
    <property type="entry name" value="Phage_int_M"/>
    <property type="match status" value="1"/>
</dbReference>
<organism evidence="6 7">
    <name type="scientific">Pseudomonas aeruginosa</name>
    <dbReference type="NCBI Taxonomy" id="287"/>
    <lineage>
        <taxon>Bacteria</taxon>
        <taxon>Pseudomonadati</taxon>
        <taxon>Pseudomonadota</taxon>
        <taxon>Gammaproteobacteria</taxon>
        <taxon>Pseudomonadales</taxon>
        <taxon>Pseudomonadaceae</taxon>
        <taxon>Pseudomonas</taxon>
    </lineage>
</organism>
<dbReference type="InterPro" id="IPR053876">
    <property type="entry name" value="Phage_int_M"/>
</dbReference>
<comment type="similarity">
    <text evidence="1">Belongs to the 'phage' integrase family.</text>
</comment>
<dbReference type="InterPro" id="IPR011010">
    <property type="entry name" value="DNA_brk_join_enz"/>
</dbReference>
<protein>
    <submittedName>
        <fullName evidence="6">DUF4102 domain-containing protein</fullName>
    </submittedName>
</protein>
<name>A0A367M1E7_PSEAI</name>
<dbReference type="AlphaFoldDB" id="A0A367M1E7"/>
<keyword evidence="2" id="KW-0229">DNA integration</keyword>
<dbReference type="InterPro" id="IPR044068">
    <property type="entry name" value="CB"/>
</dbReference>
<feature type="domain" description="Core-binding (CB)" evidence="5">
    <location>
        <begin position="98"/>
        <end position="182"/>
    </location>
</feature>
<dbReference type="GO" id="GO:0003677">
    <property type="term" value="F:DNA binding"/>
    <property type="evidence" value="ECO:0007669"/>
    <property type="project" value="UniProtKB-UniRule"/>
</dbReference>
<dbReference type="InterPro" id="IPR025166">
    <property type="entry name" value="Integrase_DNA_bind_dom"/>
</dbReference>
<sequence>MALSDLTVRQAKTTGKRYTLSDNDCLGLMVSAAGGKSWQFRYYWLGKQKRLCLGGYPALSLREARTERDKAQALLARGIDPQVERDQKRHAAKLAGEYTFKTVFDAWVEHRRKELKEGRQSTLSQILRIFNKDVLPTLGKMSIYDIRRPQLLGVLAAIEKRKAFTTAEKVRTWFNQMFRYALVIAEGLEVNPAADLDVVAEPKPPVAHNPYLHLPEMPEFLQTLRLYNPRGWQTQLG</sequence>
<dbReference type="PANTHER" id="PTHR30629:SF2">
    <property type="entry name" value="PROPHAGE INTEGRASE INTS-RELATED"/>
    <property type="match status" value="1"/>
</dbReference>
<keyword evidence="3 4" id="KW-0238">DNA-binding</keyword>
<dbReference type="InterPro" id="IPR050808">
    <property type="entry name" value="Phage_Integrase"/>
</dbReference>
<evidence type="ECO:0000313" key="6">
    <source>
        <dbReference type="EMBL" id="RCI71021.1"/>
    </source>
</evidence>
<evidence type="ECO:0000313" key="7">
    <source>
        <dbReference type="Proteomes" id="UP000253594"/>
    </source>
</evidence>
<feature type="non-terminal residue" evidence="6">
    <location>
        <position position="237"/>
    </location>
</feature>